<dbReference type="EMBL" id="JABSTQ010010262">
    <property type="protein sequence ID" value="KAG0422182.1"/>
    <property type="molecule type" value="Genomic_DNA"/>
</dbReference>
<evidence type="ECO:0000313" key="2">
    <source>
        <dbReference type="Proteomes" id="UP000805193"/>
    </source>
</evidence>
<evidence type="ECO:0000313" key="1">
    <source>
        <dbReference type="EMBL" id="KAG0422182.1"/>
    </source>
</evidence>
<name>A0AC60PP34_IXOPE</name>
<gene>
    <name evidence="1" type="ORF">HPB47_001978</name>
</gene>
<organism evidence="1 2">
    <name type="scientific">Ixodes persulcatus</name>
    <name type="common">Taiga tick</name>
    <dbReference type="NCBI Taxonomy" id="34615"/>
    <lineage>
        <taxon>Eukaryota</taxon>
        <taxon>Metazoa</taxon>
        <taxon>Ecdysozoa</taxon>
        <taxon>Arthropoda</taxon>
        <taxon>Chelicerata</taxon>
        <taxon>Arachnida</taxon>
        <taxon>Acari</taxon>
        <taxon>Parasitiformes</taxon>
        <taxon>Ixodida</taxon>
        <taxon>Ixodoidea</taxon>
        <taxon>Ixodidae</taxon>
        <taxon>Ixodinae</taxon>
        <taxon>Ixodes</taxon>
    </lineage>
</organism>
<accession>A0AC60PP34</accession>
<keyword evidence="2" id="KW-1185">Reference proteome</keyword>
<dbReference type="Proteomes" id="UP000805193">
    <property type="component" value="Unassembled WGS sequence"/>
</dbReference>
<proteinExistence type="predicted"/>
<comment type="caution">
    <text evidence="1">The sequence shown here is derived from an EMBL/GenBank/DDBJ whole genome shotgun (WGS) entry which is preliminary data.</text>
</comment>
<reference evidence="1 2" key="1">
    <citation type="journal article" date="2020" name="Cell">
        <title>Large-Scale Comparative Analyses of Tick Genomes Elucidate Their Genetic Diversity and Vector Capacities.</title>
        <authorList>
            <consortium name="Tick Genome and Microbiome Consortium (TIGMIC)"/>
            <person name="Jia N."/>
            <person name="Wang J."/>
            <person name="Shi W."/>
            <person name="Du L."/>
            <person name="Sun Y."/>
            <person name="Zhan W."/>
            <person name="Jiang J.F."/>
            <person name="Wang Q."/>
            <person name="Zhang B."/>
            <person name="Ji P."/>
            <person name="Bell-Sakyi L."/>
            <person name="Cui X.M."/>
            <person name="Yuan T.T."/>
            <person name="Jiang B.G."/>
            <person name="Yang W.F."/>
            <person name="Lam T.T."/>
            <person name="Chang Q.C."/>
            <person name="Ding S.J."/>
            <person name="Wang X.J."/>
            <person name="Zhu J.G."/>
            <person name="Ruan X.D."/>
            <person name="Zhao L."/>
            <person name="Wei J.T."/>
            <person name="Ye R.Z."/>
            <person name="Que T.C."/>
            <person name="Du C.H."/>
            <person name="Zhou Y.H."/>
            <person name="Cheng J.X."/>
            <person name="Dai P.F."/>
            <person name="Guo W.B."/>
            <person name="Han X.H."/>
            <person name="Huang E.J."/>
            <person name="Li L.F."/>
            <person name="Wei W."/>
            <person name="Gao Y.C."/>
            <person name="Liu J.Z."/>
            <person name="Shao H.Z."/>
            <person name="Wang X."/>
            <person name="Wang C.C."/>
            <person name="Yang T.C."/>
            <person name="Huo Q.B."/>
            <person name="Li W."/>
            <person name="Chen H.Y."/>
            <person name="Chen S.E."/>
            <person name="Zhou L.G."/>
            <person name="Ni X.B."/>
            <person name="Tian J.H."/>
            <person name="Sheng Y."/>
            <person name="Liu T."/>
            <person name="Pan Y.S."/>
            <person name="Xia L.Y."/>
            <person name="Li J."/>
            <person name="Zhao F."/>
            <person name="Cao W.C."/>
        </authorList>
    </citation>
    <scope>NUCLEOTIDE SEQUENCE [LARGE SCALE GENOMIC DNA]</scope>
    <source>
        <strain evidence="1">Iper-2018</strain>
    </source>
</reference>
<protein>
    <submittedName>
        <fullName evidence="1">Uncharacterized protein</fullName>
    </submittedName>
</protein>
<sequence>MSEESEYRMRLVTLGGGGVGKSSIVKRFLFNTYTDRYKPTVEDLFCKEFDLDTMTLKATTSFPPCGGCPIANGHAFLLVYSLDSLASFRHVKQCFEEIREQKADFQSASTALFPRKRQSGDPGGGDHLDLLAGVKVMFVRILRSRTLFVLPNPSGSGNEQVGRASFRLPLDAALY</sequence>